<dbReference type="PANTHER" id="PTHR45033">
    <property type="match status" value="1"/>
</dbReference>
<dbReference type="SUPFAM" id="SSF50129">
    <property type="entry name" value="GroES-like"/>
    <property type="match status" value="1"/>
</dbReference>
<dbReference type="Pfam" id="PF08240">
    <property type="entry name" value="ADH_N"/>
    <property type="match status" value="1"/>
</dbReference>
<dbReference type="InterPro" id="IPR011032">
    <property type="entry name" value="GroES-like_sf"/>
</dbReference>
<evidence type="ECO:0000313" key="2">
    <source>
        <dbReference type="EMBL" id="ROT39584.1"/>
    </source>
</evidence>
<evidence type="ECO:0000259" key="1">
    <source>
        <dbReference type="SMART" id="SM00829"/>
    </source>
</evidence>
<accession>A0A3N2PYM3</accession>
<dbReference type="InterPro" id="IPR013154">
    <property type="entry name" value="ADH-like_N"/>
</dbReference>
<evidence type="ECO:0000313" key="3">
    <source>
        <dbReference type="Proteomes" id="UP000272025"/>
    </source>
</evidence>
<keyword evidence="3" id="KW-1185">Reference proteome</keyword>
<dbReference type="InterPro" id="IPR052711">
    <property type="entry name" value="Zinc_ADH-like"/>
</dbReference>
<organism evidence="2 3">
    <name type="scientific">Sodiomyces alkalinus (strain CBS 110278 / VKM F-3762 / F11)</name>
    <name type="common">Alkaliphilic filamentous fungus</name>
    <dbReference type="NCBI Taxonomy" id="1314773"/>
    <lineage>
        <taxon>Eukaryota</taxon>
        <taxon>Fungi</taxon>
        <taxon>Dikarya</taxon>
        <taxon>Ascomycota</taxon>
        <taxon>Pezizomycotina</taxon>
        <taxon>Sordariomycetes</taxon>
        <taxon>Hypocreomycetidae</taxon>
        <taxon>Glomerellales</taxon>
        <taxon>Plectosphaerellaceae</taxon>
        <taxon>Sodiomyces</taxon>
    </lineage>
</organism>
<dbReference type="SUPFAM" id="SSF51735">
    <property type="entry name" value="NAD(P)-binding Rossmann-fold domains"/>
    <property type="match status" value="1"/>
</dbReference>
<dbReference type="Pfam" id="PF00107">
    <property type="entry name" value="ADH_zinc_N"/>
    <property type="match status" value="1"/>
</dbReference>
<dbReference type="OrthoDB" id="9930022at2759"/>
<dbReference type="Proteomes" id="UP000272025">
    <property type="component" value="Unassembled WGS sequence"/>
</dbReference>
<dbReference type="InterPro" id="IPR036291">
    <property type="entry name" value="NAD(P)-bd_dom_sf"/>
</dbReference>
<dbReference type="AlphaFoldDB" id="A0A3N2PYM3"/>
<dbReference type="Gene3D" id="3.40.50.720">
    <property type="entry name" value="NAD(P)-binding Rossmann-like Domain"/>
    <property type="match status" value="1"/>
</dbReference>
<dbReference type="CDD" id="cd08276">
    <property type="entry name" value="MDR7"/>
    <property type="match status" value="1"/>
</dbReference>
<dbReference type="STRING" id="1314773.A0A3N2PYM3"/>
<dbReference type="RefSeq" id="XP_028467390.1">
    <property type="nucleotide sequence ID" value="XM_028609097.1"/>
</dbReference>
<gene>
    <name evidence="2" type="ORF">SODALDRAFT_309000</name>
</gene>
<reference evidence="2 3" key="1">
    <citation type="journal article" date="2018" name="Mol. Ecol.">
        <title>The obligate alkalophilic soda-lake fungus Sodiomyces alkalinus has shifted to a protein diet.</title>
        <authorList>
            <person name="Grum-Grzhimaylo A.A."/>
            <person name="Falkoski D.L."/>
            <person name="van den Heuvel J."/>
            <person name="Valero-Jimenez C.A."/>
            <person name="Min B."/>
            <person name="Choi I.G."/>
            <person name="Lipzen A."/>
            <person name="Daum C.G."/>
            <person name="Aanen D.K."/>
            <person name="Tsang A."/>
            <person name="Henrissat B."/>
            <person name="Bilanenko E.N."/>
            <person name="de Vries R.P."/>
            <person name="van Kan J.A.L."/>
            <person name="Grigoriev I.V."/>
            <person name="Debets A.J.M."/>
        </authorList>
    </citation>
    <scope>NUCLEOTIDE SEQUENCE [LARGE SCALE GENOMIC DNA]</scope>
    <source>
        <strain evidence="2 3">F11</strain>
    </source>
</reference>
<feature type="domain" description="Enoyl reductase (ER)" evidence="1">
    <location>
        <begin position="12"/>
        <end position="349"/>
    </location>
</feature>
<dbReference type="SMART" id="SM00829">
    <property type="entry name" value="PKS_ER"/>
    <property type="match status" value="1"/>
</dbReference>
<protein>
    <submittedName>
        <fullName evidence="2">Putative alcohol dehydrogenase</fullName>
    </submittedName>
</protein>
<dbReference type="InterPro" id="IPR013149">
    <property type="entry name" value="ADH-like_C"/>
</dbReference>
<name>A0A3N2PYM3_SODAK</name>
<proteinExistence type="predicted"/>
<dbReference type="GO" id="GO:0016491">
    <property type="term" value="F:oxidoreductase activity"/>
    <property type="evidence" value="ECO:0007669"/>
    <property type="project" value="InterPro"/>
</dbReference>
<sequence>MANRWTLTGQKGFETSLKYEEGVTLPVELGPHDVLVELRAASLNFRELAIANNGPAGTITPNVVPGSDGAGIVKAVGPSVTGFQPGDRVVTHLTPNVVDSAGDDAPATFSDIGRGLGQTVDGTLRTEGVFASHALVRAPESLDCWLRTATLTCSGLTAWNALFGLRGREVRAGDWVLVQGTGGVSVAALQFAVAVGADVVATTSTGGKAERLRGLGAKHTVDYRTNPDGWGAEARDLTPGGRGFDFVVDIGGNATLAQSLAAVRTDGIVLVVGLAGGEAEPVPLLGALLHACTARGLLLGSRRQFEDMVRFVDEKGIVPAIDDVVFELHEAKEAYKRLQEKRHFSKVVIRVG</sequence>
<dbReference type="InterPro" id="IPR020843">
    <property type="entry name" value="ER"/>
</dbReference>
<dbReference type="GeneID" id="39577575"/>
<dbReference type="PANTHER" id="PTHR45033:SF2">
    <property type="entry name" value="ZINC-TYPE ALCOHOL DEHYDROGENASE-LIKE PROTEIN C1773.06C"/>
    <property type="match status" value="1"/>
</dbReference>
<dbReference type="Gene3D" id="3.90.180.10">
    <property type="entry name" value="Medium-chain alcohol dehydrogenases, catalytic domain"/>
    <property type="match status" value="1"/>
</dbReference>
<dbReference type="EMBL" id="ML119053">
    <property type="protein sequence ID" value="ROT39584.1"/>
    <property type="molecule type" value="Genomic_DNA"/>
</dbReference>